<keyword evidence="2" id="KW-0028">Amino-acid biosynthesis</keyword>
<dbReference type="GO" id="GO:0016746">
    <property type="term" value="F:acyltransferase activity"/>
    <property type="evidence" value="ECO:0007669"/>
    <property type="project" value="UniProtKB-KW"/>
</dbReference>
<sequence>MPNNHEIDHIIKVILQDYDKKRDVDKMDVFGQPDSKAVEDITHKLLNVIFPGYYRDRVYRSFNDRNRMSVLIEDVMYNLEKQITIALTYNEEYRDTDERLRKEAAKRIAGEFGERIPMIREFVDTDVQATFDGDPAAYGKEEIVLSYPGILATTVNRLAHELFLLRVPLIPRMMTEYAHSKTGIDINPGATIGKYFMIDHGTGVVVGETTVIGEHVKIYQGVTLGALSTRGGQDLRGKKRHPTVEDNVTIYSGASILGGETIIGHDSVVGSNCFITASVPADTRVTIRNQELIYKDGNGKEYSSAEFKQGECWCGGYGNDWVI</sequence>
<evidence type="ECO:0000256" key="4">
    <source>
        <dbReference type="ARBA" id="ARBA00023315"/>
    </source>
</evidence>
<dbReference type="AlphaFoldDB" id="A0A1H9TZ70"/>
<dbReference type="RefSeq" id="WP_074756818.1">
    <property type="nucleotide sequence ID" value="NZ_FOGJ01000016.1"/>
</dbReference>
<dbReference type="Proteomes" id="UP000182584">
    <property type="component" value="Unassembled WGS sequence"/>
</dbReference>
<organism evidence="5 6">
    <name type="scientific">Butyrivibrio fibrisolvens</name>
    <dbReference type="NCBI Taxonomy" id="831"/>
    <lineage>
        <taxon>Bacteria</taxon>
        <taxon>Bacillati</taxon>
        <taxon>Bacillota</taxon>
        <taxon>Clostridia</taxon>
        <taxon>Lachnospirales</taxon>
        <taxon>Lachnospiraceae</taxon>
        <taxon>Butyrivibrio</taxon>
    </lineage>
</organism>
<protein>
    <submittedName>
        <fullName evidence="5">Serine O-acetyltransferase</fullName>
    </submittedName>
</protein>
<dbReference type="InterPro" id="IPR042122">
    <property type="entry name" value="Ser_AcTrfase_N_sf"/>
</dbReference>
<dbReference type="GO" id="GO:0008652">
    <property type="term" value="P:amino acid biosynthetic process"/>
    <property type="evidence" value="ECO:0007669"/>
    <property type="project" value="UniProtKB-KW"/>
</dbReference>
<evidence type="ECO:0000256" key="1">
    <source>
        <dbReference type="ARBA" id="ARBA00004876"/>
    </source>
</evidence>
<evidence type="ECO:0000256" key="2">
    <source>
        <dbReference type="ARBA" id="ARBA00022605"/>
    </source>
</evidence>
<comment type="pathway">
    <text evidence="1">Amino-acid biosynthesis; L-cysteine biosynthesis; L-cysteine from L-serine: step 1/2.</text>
</comment>
<reference evidence="5 6" key="1">
    <citation type="submission" date="2016-10" db="EMBL/GenBank/DDBJ databases">
        <authorList>
            <person name="de Groot N.N."/>
        </authorList>
    </citation>
    <scope>NUCLEOTIDE SEQUENCE [LARGE SCALE GENOMIC DNA]</scope>
    <source>
        <strain evidence="5 6">AR40</strain>
    </source>
</reference>
<dbReference type="CDD" id="cd03354">
    <property type="entry name" value="LbH_SAT"/>
    <property type="match status" value="1"/>
</dbReference>
<dbReference type="EMBL" id="FOGJ01000016">
    <property type="protein sequence ID" value="SES02217.1"/>
    <property type="molecule type" value="Genomic_DNA"/>
</dbReference>
<dbReference type="Gene3D" id="2.160.10.10">
    <property type="entry name" value="Hexapeptide repeat proteins"/>
    <property type="match status" value="1"/>
</dbReference>
<gene>
    <name evidence="5" type="ORF">SAMN04487884_11681</name>
</gene>
<dbReference type="OrthoDB" id="9801456at2"/>
<dbReference type="InterPro" id="IPR045304">
    <property type="entry name" value="LbH_SAT"/>
</dbReference>
<keyword evidence="4" id="KW-0012">Acyltransferase</keyword>
<dbReference type="eggNOG" id="COG1045">
    <property type="taxonomic scope" value="Bacteria"/>
</dbReference>
<dbReference type="InterPro" id="IPR011004">
    <property type="entry name" value="Trimer_LpxA-like_sf"/>
</dbReference>
<proteinExistence type="predicted"/>
<evidence type="ECO:0000256" key="3">
    <source>
        <dbReference type="ARBA" id="ARBA00022679"/>
    </source>
</evidence>
<name>A0A1H9TZ70_BUTFI</name>
<accession>A0A1H9TZ70</accession>
<evidence type="ECO:0000313" key="6">
    <source>
        <dbReference type="Proteomes" id="UP000182584"/>
    </source>
</evidence>
<evidence type="ECO:0000313" key="5">
    <source>
        <dbReference type="EMBL" id="SES02217.1"/>
    </source>
</evidence>
<dbReference type="SUPFAM" id="SSF51161">
    <property type="entry name" value="Trimeric LpxA-like enzymes"/>
    <property type="match status" value="1"/>
</dbReference>
<dbReference type="Gene3D" id="1.10.3130.10">
    <property type="entry name" value="serine acetyltransferase, domain 1"/>
    <property type="match status" value="1"/>
</dbReference>
<keyword evidence="3 5" id="KW-0808">Transferase</keyword>
<dbReference type="PANTHER" id="PTHR42811">
    <property type="entry name" value="SERINE ACETYLTRANSFERASE"/>
    <property type="match status" value="1"/>
</dbReference>